<dbReference type="InterPro" id="IPR012337">
    <property type="entry name" value="RNaseH-like_sf"/>
</dbReference>
<protein>
    <recommendedName>
        <fullName evidence="4">DUF4371 domain-containing protein</fullName>
    </recommendedName>
</protein>
<dbReference type="PANTHER" id="PTHR37162:SF1">
    <property type="entry name" value="BED-TYPE DOMAIN-CONTAINING PROTEIN"/>
    <property type="match status" value="1"/>
</dbReference>
<keyword evidence="3" id="KW-1185">Reference proteome</keyword>
<feature type="compositionally biased region" description="Low complexity" evidence="1">
    <location>
        <begin position="216"/>
        <end position="236"/>
    </location>
</feature>
<dbReference type="OrthoDB" id="6781255at2759"/>
<name>A0A9P0LNM6_ACAOB</name>
<comment type="caution">
    <text evidence="2">The sequence shown here is derived from an EMBL/GenBank/DDBJ whole genome shotgun (WGS) entry which is preliminary data.</text>
</comment>
<dbReference type="AlphaFoldDB" id="A0A9P0LNM6"/>
<evidence type="ECO:0000313" key="3">
    <source>
        <dbReference type="Proteomes" id="UP001152888"/>
    </source>
</evidence>
<evidence type="ECO:0008006" key="4">
    <source>
        <dbReference type="Google" id="ProtNLM"/>
    </source>
</evidence>
<evidence type="ECO:0000256" key="1">
    <source>
        <dbReference type="SAM" id="MobiDB-lite"/>
    </source>
</evidence>
<dbReference type="EMBL" id="CAKOFQ010007490">
    <property type="protein sequence ID" value="CAH2002281.1"/>
    <property type="molecule type" value="Genomic_DNA"/>
</dbReference>
<reference evidence="2" key="1">
    <citation type="submission" date="2022-03" db="EMBL/GenBank/DDBJ databases">
        <authorList>
            <person name="Sayadi A."/>
        </authorList>
    </citation>
    <scope>NUCLEOTIDE SEQUENCE</scope>
</reference>
<gene>
    <name evidence="2" type="ORF">ACAOBT_LOCUS26712</name>
</gene>
<sequence length="815" mass="93951">MGLPVLKVKQDVPTRWNSCLVMLERLLVIKDSLSITITSISSAPEFLDAQEWTIIKDLIPILKPVEVITTILSGEKYPTMSSIIPLIRGLQHALVRFSTENEVCTLLKNDLVDIISRRLGILEVNKTVAKCSFLDPRFKKLGFGNETNSSNAQKWVFEELVQLIRKKNELNINDLEENRQEDDLSNQNPSKDNDFGVWLNFDTRFLKKKKEPTTEVASTSAVSSSENTDSMTSSEEIPSTPQVEKKRKKHYKQKFRSEWIRIYPWLEEKKQQSFCKACSRFIAGGFKHLGRHASSQTHEKNIIKAKKTPTIENYCENNDVLKSVRRAELKLTMFIHEHNLPFILMDHLILLLSVICPDSTIAKELKCARTKATNLTRCIAEEHQFSMSQLLQKQKFSLIVDETTDISSQKSLVVVARYFDVLQNRSKEVFLGLVRVLSADAESLFKAICDHLKQLNIPLDNMLGLAADNASVMMGHISGVQARFRTILPNIFILGCVCHSFHLCSSAAAKKLPRTLEDFIRSIYNYFAHSSKRKEKLEEFQKFVDLKPPKILHPCQTRWLSLQAAVDRLLENWDALRLFFQSEYLEEDLHATKSIMDSLENPIFKVYFTFLSYVLEQVNKLNIEFQAEKPKLHLLLKRTSDLYRSILRNFVKKKILDNQPLNQIDTNDPRSFIPLENVYFGAKTELLLSNPNICKQDIHNFKLRVLEFYIELSQQIKKRFNFDDPVLKFISYVLDPQIALSGEVGSIALDAQMFFPNLISDIEKLNSEWRLLPDIAELKNIDQNSVDDFWSKVLKLKNAMNEDMFPHLEKLIIGI</sequence>
<proteinExistence type="predicted"/>
<feature type="region of interest" description="Disordered" evidence="1">
    <location>
        <begin position="216"/>
        <end position="249"/>
    </location>
</feature>
<dbReference type="SUPFAM" id="SSF53098">
    <property type="entry name" value="Ribonuclease H-like"/>
    <property type="match status" value="2"/>
</dbReference>
<accession>A0A9P0LNM6</accession>
<dbReference type="PANTHER" id="PTHR37162">
    <property type="entry name" value="HAT FAMILY DIMERISATION DOMAINCONTAINING PROTEIN-RELATED"/>
    <property type="match status" value="1"/>
</dbReference>
<organism evidence="2 3">
    <name type="scientific">Acanthoscelides obtectus</name>
    <name type="common">Bean weevil</name>
    <name type="synonym">Bruchus obtectus</name>
    <dbReference type="NCBI Taxonomy" id="200917"/>
    <lineage>
        <taxon>Eukaryota</taxon>
        <taxon>Metazoa</taxon>
        <taxon>Ecdysozoa</taxon>
        <taxon>Arthropoda</taxon>
        <taxon>Hexapoda</taxon>
        <taxon>Insecta</taxon>
        <taxon>Pterygota</taxon>
        <taxon>Neoptera</taxon>
        <taxon>Endopterygota</taxon>
        <taxon>Coleoptera</taxon>
        <taxon>Polyphaga</taxon>
        <taxon>Cucujiformia</taxon>
        <taxon>Chrysomeloidea</taxon>
        <taxon>Chrysomelidae</taxon>
        <taxon>Bruchinae</taxon>
        <taxon>Bruchini</taxon>
        <taxon>Acanthoscelides</taxon>
    </lineage>
</organism>
<dbReference type="Proteomes" id="UP001152888">
    <property type="component" value="Unassembled WGS sequence"/>
</dbReference>
<evidence type="ECO:0000313" key="2">
    <source>
        <dbReference type="EMBL" id="CAH2002281.1"/>
    </source>
</evidence>